<name>A0A0M8QIB1_9ACTN</name>
<dbReference type="Pfam" id="PF00550">
    <property type="entry name" value="PP-binding"/>
    <property type="match status" value="1"/>
</dbReference>
<dbReference type="SUPFAM" id="SSF47336">
    <property type="entry name" value="ACP-like"/>
    <property type="match status" value="1"/>
</dbReference>
<feature type="domain" description="Carrier" evidence="1">
    <location>
        <begin position="1"/>
        <end position="79"/>
    </location>
</feature>
<dbReference type="InterPro" id="IPR036736">
    <property type="entry name" value="ACP-like_sf"/>
</dbReference>
<dbReference type="Gene3D" id="1.10.1200.10">
    <property type="entry name" value="ACP-like"/>
    <property type="match status" value="1"/>
</dbReference>
<evidence type="ECO:0000259" key="1">
    <source>
        <dbReference type="PROSITE" id="PS50075"/>
    </source>
</evidence>
<evidence type="ECO:0000313" key="2">
    <source>
        <dbReference type="EMBL" id="KOT33975.1"/>
    </source>
</evidence>
<proteinExistence type="predicted"/>
<dbReference type="EMBL" id="LGCN01000220">
    <property type="protein sequence ID" value="KOT33975.1"/>
    <property type="molecule type" value="Genomic_DNA"/>
</dbReference>
<dbReference type="PROSITE" id="PS50075">
    <property type="entry name" value="CARRIER"/>
    <property type="match status" value="1"/>
</dbReference>
<sequence length="79" mass="9332">MTATWQDVRAWILRRNPELTEDDVDPETDIFESRIVDSLQFVELVLHIEELRGEMMEFTSVDLSAFRTLKDIEKNFLSV</sequence>
<dbReference type="RefSeq" id="WP_030834819.1">
    <property type="nucleotide sequence ID" value="NZ_JBFBKA010000045.1"/>
</dbReference>
<reference evidence="2 3" key="1">
    <citation type="submission" date="2015-07" db="EMBL/GenBank/DDBJ databases">
        <authorList>
            <person name="Noorani M."/>
        </authorList>
    </citation>
    <scope>NUCLEOTIDE SEQUENCE [LARGE SCALE GENOMIC DNA]</scope>
    <source>
        <strain evidence="2 3">NRRL B-24567</strain>
    </source>
</reference>
<protein>
    <recommendedName>
        <fullName evidence="1">Carrier domain-containing protein</fullName>
    </recommendedName>
</protein>
<accession>A0A0M8QIB1</accession>
<evidence type="ECO:0000313" key="3">
    <source>
        <dbReference type="Proteomes" id="UP000037773"/>
    </source>
</evidence>
<organism evidence="2 3">
    <name type="scientific">Streptomyces caelestis</name>
    <dbReference type="NCBI Taxonomy" id="36816"/>
    <lineage>
        <taxon>Bacteria</taxon>
        <taxon>Bacillati</taxon>
        <taxon>Actinomycetota</taxon>
        <taxon>Actinomycetes</taxon>
        <taxon>Kitasatosporales</taxon>
        <taxon>Streptomycetaceae</taxon>
        <taxon>Streptomyces</taxon>
    </lineage>
</organism>
<gene>
    <name evidence="2" type="ORF">ADK41_26905</name>
</gene>
<dbReference type="PATRIC" id="fig|36816.3.peg.5823"/>
<comment type="caution">
    <text evidence="2">The sequence shown here is derived from an EMBL/GenBank/DDBJ whole genome shotgun (WGS) entry which is preliminary data.</text>
</comment>
<dbReference type="Proteomes" id="UP000037773">
    <property type="component" value="Unassembled WGS sequence"/>
</dbReference>
<dbReference type="InterPro" id="IPR009081">
    <property type="entry name" value="PP-bd_ACP"/>
</dbReference>
<dbReference type="AlphaFoldDB" id="A0A0M8QIB1"/>
<keyword evidence="3" id="KW-1185">Reference proteome</keyword>
<dbReference type="OrthoDB" id="8778689at2"/>